<feature type="domain" description="C2H2-type" evidence="12">
    <location>
        <begin position="269"/>
        <end position="296"/>
    </location>
</feature>
<dbReference type="SMART" id="SM00355">
    <property type="entry name" value="ZnF_C2H2"/>
    <property type="match status" value="8"/>
</dbReference>
<protein>
    <recommendedName>
        <fullName evidence="12">C2H2-type domain-containing protein</fullName>
    </recommendedName>
</protein>
<feature type="domain" description="C2H2-type" evidence="12">
    <location>
        <begin position="47"/>
        <end position="74"/>
    </location>
</feature>
<evidence type="ECO:0000259" key="12">
    <source>
        <dbReference type="PROSITE" id="PS50157"/>
    </source>
</evidence>
<dbReference type="SUPFAM" id="SSF57667">
    <property type="entry name" value="beta-beta-alpha zinc fingers"/>
    <property type="match status" value="6"/>
</dbReference>
<comment type="subcellular location">
    <subcellularLocation>
        <location evidence="1">Nucleus</location>
    </subcellularLocation>
</comment>
<reference evidence="13" key="2">
    <citation type="submission" date="2025-08" db="UniProtKB">
        <authorList>
            <consortium name="Ensembl"/>
        </authorList>
    </citation>
    <scope>IDENTIFICATION</scope>
</reference>
<dbReference type="Ensembl" id="ENSELUT00000088375.1">
    <property type="protein sequence ID" value="ENSELUP00000092336.1"/>
    <property type="gene ID" value="ENSELUG00000042105.1"/>
</dbReference>
<dbReference type="PANTHER" id="PTHR24399">
    <property type="entry name" value="ZINC FINGER AND BTB DOMAIN-CONTAINING"/>
    <property type="match status" value="1"/>
</dbReference>
<evidence type="ECO:0000256" key="8">
    <source>
        <dbReference type="ARBA" id="ARBA00023163"/>
    </source>
</evidence>
<dbReference type="InterPro" id="IPR036236">
    <property type="entry name" value="Znf_C2H2_sf"/>
</dbReference>
<sequence>MSLSSVTDKSSSSESDNQEENPDPRDEEWLPDDDPSKKTNINLQETFSCTDCDAVFRKKGTLQSHIKRHKTEKTTTCTVCERKFLGERHRCVGRKTFRTFSCPKILQTIEGLANQQKPPSRERKYCCESCGKMFFTTWCLKAHMTTHKPKEHSCTVCGQSFSDRNALRKHRMLTHPREMPCFICDVCGKCFAKRNHLHKHMLRHKEEKPYSCDICGKRFHSSGNCKRHKMTHTGEKLFSCELCGKSYTQSGTLTKHKLNKHTDGGEKPFKCDVCGKVCSSRYTLKNHMVTHTGNKPYNCRERHRCVGRKTFRTFSCPKILQTIEGLANQQKPPSRERKYCCESCGKMFFTTWCLKAHMTTHKPKEHSCTVCGQSFNIPRISFIKRKFLTGIIFSHNVKNTKDK</sequence>
<dbReference type="FunFam" id="3.30.160.60:FF:001289">
    <property type="entry name" value="Zinc finger protein 574"/>
    <property type="match status" value="1"/>
</dbReference>
<dbReference type="GO" id="GO:0001227">
    <property type="term" value="F:DNA-binding transcription repressor activity, RNA polymerase II-specific"/>
    <property type="evidence" value="ECO:0007669"/>
    <property type="project" value="TreeGrafter"/>
</dbReference>
<feature type="domain" description="C2H2-type" evidence="12">
    <location>
        <begin position="339"/>
        <end position="366"/>
    </location>
</feature>
<evidence type="ECO:0000256" key="2">
    <source>
        <dbReference type="ARBA" id="ARBA00022723"/>
    </source>
</evidence>
<feature type="domain" description="C2H2-type" evidence="12">
    <location>
        <begin position="210"/>
        <end position="237"/>
    </location>
</feature>
<evidence type="ECO:0000256" key="1">
    <source>
        <dbReference type="ARBA" id="ARBA00004123"/>
    </source>
</evidence>
<organism evidence="13 14">
    <name type="scientific">Esox lucius</name>
    <name type="common">Northern pike</name>
    <dbReference type="NCBI Taxonomy" id="8010"/>
    <lineage>
        <taxon>Eukaryota</taxon>
        <taxon>Metazoa</taxon>
        <taxon>Chordata</taxon>
        <taxon>Craniata</taxon>
        <taxon>Vertebrata</taxon>
        <taxon>Euteleostomi</taxon>
        <taxon>Actinopterygii</taxon>
        <taxon>Neopterygii</taxon>
        <taxon>Teleostei</taxon>
        <taxon>Protacanthopterygii</taxon>
        <taxon>Esociformes</taxon>
        <taxon>Esocidae</taxon>
        <taxon>Esox</taxon>
    </lineage>
</organism>
<keyword evidence="2" id="KW-0479">Metal-binding</keyword>
<feature type="compositionally biased region" description="Low complexity" evidence="11">
    <location>
        <begin position="1"/>
        <end position="15"/>
    </location>
</feature>
<dbReference type="AlphaFoldDB" id="A0AAY5KUH4"/>
<dbReference type="GeneTree" id="ENSGT01150000286939"/>
<keyword evidence="14" id="KW-1185">Reference proteome</keyword>
<evidence type="ECO:0000256" key="5">
    <source>
        <dbReference type="ARBA" id="ARBA00022833"/>
    </source>
</evidence>
<reference evidence="13" key="3">
    <citation type="submission" date="2025-09" db="UniProtKB">
        <authorList>
            <consortium name="Ensembl"/>
        </authorList>
    </citation>
    <scope>IDENTIFICATION</scope>
</reference>
<evidence type="ECO:0000256" key="11">
    <source>
        <dbReference type="SAM" id="MobiDB-lite"/>
    </source>
</evidence>
<evidence type="ECO:0000256" key="6">
    <source>
        <dbReference type="ARBA" id="ARBA00023015"/>
    </source>
</evidence>
<reference evidence="13 14" key="1">
    <citation type="submission" date="2020-02" db="EMBL/GenBank/DDBJ databases">
        <title>Esox lucius (northern pike) genome, fEsoLuc1, primary haplotype.</title>
        <authorList>
            <person name="Myers G."/>
            <person name="Karagic N."/>
            <person name="Meyer A."/>
            <person name="Pippel M."/>
            <person name="Reichard M."/>
            <person name="Winkler S."/>
            <person name="Tracey A."/>
            <person name="Sims Y."/>
            <person name="Howe K."/>
            <person name="Rhie A."/>
            <person name="Formenti G."/>
            <person name="Durbin R."/>
            <person name="Fedrigo O."/>
            <person name="Jarvis E.D."/>
        </authorList>
    </citation>
    <scope>NUCLEOTIDE SEQUENCE [LARGE SCALE GENOMIC DNA]</scope>
</reference>
<keyword evidence="5" id="KW-0862">Zinc</keyword>
<proteinExistence type="predicted"/>
<evidence type="ECO:0000313" key="14">
    <source>
        <dbReference type="Proteomes" id="UP000265140"/>
    </source>
</evidence>
<dbReference type="GO" id="GO:0008270">
    <property type="term" value="F:zinc ion binding"/>
    <property type="evidence" value="ECO:0007669"/>
    <property type="project" value="UniProtKB-KW"/>
</dbReference>
<evidence type="ECO:0000313" key="13">
    <source>
        <dbReference type="Ensembl" id="ENSELUP00000092336.1"/>
    </source>
</evidence>
<dbReference type="FunFam" id="3.30.160.60:FF:000446">
    <property type="entry name" value="Zinc finger protein"/>
    <property type="match status" value="2"/>
</dbReference>
<feature type="domain" description="C2H2-type" evidence="12">
    <location>
        <begin position="182"/>
        <end position="209"/>
    </location>
</feature>
<dbReference type="Gene3D" id="3.30.160.60">
    <property type="entry name" value="Classic Zinc Finger"/>
    <property type="match status" value="8"/>
</dbReference>
<name>A0AAY5KUH4_ESOLU</name>
<feature type="domain" description="C2H2-type" evidence="12">
    <location>
        <begin position="152"/>
        <end position="180"/>
    </location>
</feature>
<dbReference type="InterPro" id="IPR013087">
    <property type="entry name" value="Znf_C2H2_type"/>
</dbReference>
<evidence type="ECO:0000256" key="9">
    <source>
        <dbReference type="ARBA" id="ARBA00023242"/>
    </source>
</evidence>
<dbReference type="PANTHER" id="PTHR24399:SF23">
    <property type="entry name" value="C2H2-TYPE DOMAIN-CONTAINING PROTEIN"/>
    <property type="match status" value="1"/>
</dbReference>
<keyword evidence="7" id="KW-0238">DNA-binding</keyword>
<feature type="domain" description="C2H2-type" evidence="12">
    <location>
        <begin position="125"/>
        <end position="152"/>
    </location>
</feature>
<dbReference type="Pfam" id="PF00096">
    <property type="entry name" value="zf-C2H2"/>
    <property type="match status" value="5"/>
</dbReference>
<feature type="domain" description="C2H2-type" evidence="12">
    <location>
        <begin position="238"/>
        <end position="268"/>
    </location>
</feature>
<dbReference type="GO" id="GO:0005654">
    <property type="term" value="C:nucleoplasm"/>
    <property type="evidence" value="ECO:0007669"/>
    <property type="project" value="TreeGrafter"/>
</dbReference>
<keyword evidence="9" id="KW-0539">Nucleus</keyword>
<feature type="region of interest" description="Disordered" evidence="11">
    <location>
        <begin position="1"/>
        <end position="37"/>
    </location>
</feature>
<keyword evidence="8" id="KW-0804">Transcription</keyword>
<dbReference type="FunFam" id="3.30.160.60:FF:000634">
    <property type="entry name" value="Zinc finger X-chromosomal protein"/>
    <property type="match status" value="1"/>
</dbReference>
<evidence type="ECO:0000256" key="4">
    <source>
        <dbReference type="ARBA" id="ARBA00022771"/>
    </source>
</evidence>
<dbReference type="PROSITE" id="PS50157">
    <property type="entry name" value="ZINC_FINGER_C2H2_2"/>
    <property type="match status" value="8"/>
</dbReference>
<evidence type="ECO:0000256" key="3">
    <source>
        <dbReference type="ARBA" id="ARBA00022737"/>
    </source>
</evidence>
<evidence type="ECO:0000256" key="7">
    <source>
        <dbReference type="ARBA" id="ARBA00023125"/>
    </source>
</evidence>
<dbReference type="Proteomes" id="UP000265140">
    <property type="component" value="Chromosome 18"/>
</dbReference>
<dbReference type="PROSITE" id="PS00028">
    <property type="entry name" value="ZINC_FINGER_C2H2_1"/>
    <property type="match status" value="8"/>
</dbReference>
<keyword evidence="4 10" id="KW-0863">Zinc-finger</keyword>
<accession>A0AAY5KUH4</accession>
<dbReference type="GO" id="GO:0000978">
    <property type="term" value="F:RNA polymerase II cis-regulatory region sequence-specific DNA binding"/>
    <property type="evidence" value="ECO:0007669"/>
    <property type="project" value="TreeGrafter"/>
</dbReference>
<keyword evidence="3" id="KW-0677">Repeat</keyword>
<evidence type="ECO:0000256" key="10">
    <source>
        <dbReference type="PROSITE-ProRule" id="PRU00042"/>
    </source>
</evidence>
<keyword evidence="6" id="KW-0805">Transcription regulation</keyword>